<sequence length="74" mass="8492">MDGAAQTRSLLICPSVSHLWLDLTTMTHAVKIKGDRKEMFRYLSPPPEEKALAQLGGRARIRLALRPLLWRDFF</sequence>
<comment type="caution">
    <text evidence="1">The sequence shown here is derived from an EMBL/GenBank/DDBJ whole genome shotgun (WGS) entry which is preliminary data.</text>
</comment>
<dbReference type="EMBL" id="LKCN02000001">
    <property type="protein sequence ID" value="RCI16094.1"/>
    <property type="molecule type" value="Genomic_DNA"/>
</dbReference>
<accession>A0A367LNS5</accession>
<dbReference type="AlphaFoldDB" id="A0A367LNS5"/>
<evidence type="ECO:0000313" key="2">
    <source>
        <dbReference type="Proteomes" id="UP000253664"/>
    </source>
</evidence>
<dbReference type="Proteomes" id="UP000253664">
    <property type="component" value="Unassembled WGS sequence"/>
</dbReference>
<gene>
    <name evidence="1" type="ORF">L249_2335</name>
</gene>
<reference evidence="1 2" key="1">
    <citation type="journal article" date="2015" name="BMC Genomics">
        <title>Insights from the genome of Ophiocordyceps polyrhachis-furcata to pathogenicity and host specificity in insect fungi.</title>
        <authorList>
            <person name="Wichadakul D."/>
            <person name="Kobmoo N."/>
            <person name="Ingsriswang S."/>
            <person name="Tangphatsornruang S."/>
            <person name="Chantasingh D."/>
            <person name="Luangsa-ard J.J."/>
            <person name="Eurwilaichitr L."/>
        </authorList>
    </citation>
    <scope>NUCLEOTIDE SEQUENCE [LARGE SCALE GENOMIC DNA]</scope>
    <source>
        <strain evidence="1 2">BCC 54312</strain>
    </source>
</reference>
<organism evidence="1 2">
    <name type="scientific">Ophiocordyceps polyrhachis-furcata BCC 54312</name>
    <dbReference type="NCBI Taxonomy" id="1330021"/>
    <lineage>
        <taxon>Eukaryota</taxon>
        <taxon>Fungi</taxon>
        <taxon>Dikarya</taxon>
        <taxon>Ascomycota</taxon>
        <taxon>Pezizomycotina</taxon>
        <taxon>Sordariomycetes</taxon>
        <taxon>Hypocreomycetidae</taxon>
        <taxon>Hypocreales</taxon>
        <taxon>Ophiocordycipitaceae</taxon>
        <taxon>Ophiocordyceps</taxon>
    </lineage>
</organism>
<protein>
    <submittedName>
        <fullName evidence="1">Uncharacterized protein</fullName>
    </submittedName>
</protein>
<proteinExistence type="predicted"/>
<evidence type="ECO:0000313" key="1">
    <source>
        <dbReference type="EMBL" id="RCI16094.1"/>
    </source>
</evidence>
<name>A0A367LNS5_9HYPO</name>
<keyword evidence="2" id="KW-1185">Reference proteome</keyword>